<evidence type="ECO:0000256" key="1">
    <source>
        <dbReference type="SAM" id="MobiDB-lite"/>
    </source>
</evidence>
<evidence type="ECO:0000313" key="3">
    <source>
        <dbReference type="Proteomes" id="UP000811619"/>
    </source>
</evidence>
<keyword evidence="3" id="KW-1185">Reference proteome</keyword>
<dbReference type="Proteomes" id="UP000811619">
    <property type="component" value="Unassembled WGS sequence"/>
</dbReference>
<name>A0A8K0NLC1_9HYPO</name>
<sequence length="107" mass="10335">MSSFPAELSSSTPPPPPPKGGPHDEGSIGPGIPSTASPPPFPRPISGDGHPPGESLSAGTTTPLAAAEGAGAGAGAGESVADPGEAWLPEFVREKGNASEASESQSP</sequence>
<evidence type="ECO:0000313" key="2">
    <source>
        <dbReference type="EMBL" id="KAG5929358.1"/>
    </source>
</evidence>
<dbReference type="EMBL" id="SRPY01000061">
    <property type="protein sequence ID" value="KAG5929358.1"/>
    <property type="molecule type" value="Genomic_DNA"/>
</dbReference>
<feature type="region of interest" description="Disordered" evidence="1">
    <location>
        <begin position="1"/>
        <end position="107"/>
    </location>
</feature>
<proteinExistence type="predicted"/>
<feature type="compositionally biased region" description="Polar residues" evidence="1">
    <location>
        <begin position="1"/>
        <end position="11"/>
    </location>
</feature>
<protein>
    <submittedName>
        <fullName evidence="2">Uncharacterized protein</fullName>
    </submittedName>
</protein>
<gene>
    <name evidence="2" type="ORF">E4U42_006189</name>
</gene>
<reference evidence="2" key="1">
    <citation type="journal article" date="2020" name="bioRxiv">
        <title>Whole genome comparisons of ergot fungi reveals the divergence and evolution of species within the genus Claviceps are the result of varying mechanisms driving genome evolution and host range expansion.</title>
        <authorList>
            <person name="Wyka S.A."/>
            <person name="Mondo S.J."/>
            <person name="Liu M."/>
            <person name="Dettman J."/>
            <person name="Nalam V."/>
            <person name="Broders K.D."/>
        </authorList>
    </citation>
    <scope>NUCLEOTIDE SEQUENCE</scope>
    <source>
        <strain evidence="2">CCC 489</strain>
    </source>
</reference>
<organism evidence="2 3">
    <name type="scientific">Claviceps africana</name>
    <dbReference type="NCBI Taxonomy" id="83212"/>
    <lineage>
        <taxon>Eukaryota</taxon>
        <taxon>Fungi</taxon>
        <taxon>Dikarya</taxon>
        <taxon>Ascomycota</taxon>
        <taxon>Pezizomycotina</taxon>
        <taxon>Sordariomycetes</taxon>
        <taxon>Hypocreomycetidae</taxon>
        <taxon>Hypocreales</taxon>
        <taxon>Clavicipitaceae</taxon>
        <taxon>Claviceps</taxon>
    </lineage>
</organism>
<accession>A0A8K0NLC1</accession>
<dbReference type="AlphaFoldDB" id="A0A8K0NLC1"/>
<comment type="caution">
    <text evidence="2">The sequence shown here is derived from an EMBL/GenBank/DDBJ whole genome shotgun (WGS) entry which is preliminary data.</text>
</comment>